<feature type="transmembrane region" description="Helical" evidence="1">
    <location>
        <begin position="63"/>
        <end position="80"/>
    </location>
</feature>
<organism evidence="2 3">
    <name type="scientific">Xanthocytophaga agilis</name>
    <dbReference type="NCBI Taxonomy" id="3048010"/>
    <lineage>
        <taxon>Bacteria</taxon>
        <taxon>Pseudomonadati</taxon>
        <taxon>Bacteroidota</taxon>
        <taxon>Cytophagia</taxon>
        <taxon>Cytophagales</taxon>
        <taxon>Rhodocytophagaceae</taxon>
        <taxon>Xanthocytophaga</taxon>
    </lineage>
</organism>
<keyword evidence="1" id="KW-1133">Transmembrane helix</keyword>
<dbReference type="RefSeq" id="WP_314512934.1">
    <property type="nucleotide sequence ID" value="NZ_JASJOU010000006.1"/>
</dbReference>
<gene>
    <name evidence="2" type="ORF">QNI22_18685</name>
</gene>
<reference evidence="2" key="1">
    <citation type="submission" date="2023-05" db="EMBL/GenBank/DDBJ databases">
        <authorList>
            <person name="Zhang X."/>
        </authorList>
    </citation>
    <scope>NUCLEOTIDE SEQUENCE</scope>
    <source>
        <strain evidence="2">BD1B2-1</strain>
    </source>
</reference>
<name>A0AAE3R2Y8_9BACT</name>
<keyword evidence="1" id="KW-0812">Transmembrane</keyword>
<sequence>MKTAPLLGVIGSLLLFVSTFMPILTVPLYGSINYFQNGLGYGVVIAAIAMIALILAILKENLFQSATALSAVIVIGYTYINFQHAIDALRTEMQVRLVSNPLRGLADGMIKEIQIEYGFVVMVIGVILLFVAGIVRD</sequence>
<dbReference type="Proteomes" id="UP001232063">
    <property type="component" value="Unassembled WGS sequence"/>
</dbReference>
<evidence type="ECO:0000313" key="2">
    <source>
        <dbReference type="EMBL" id="MDJ1502701.1"/>
    </source>
</evidence>
<keyword evidence="1" id="KW-0472">Membrane</keyword>
<evidence type="ECO:0000256" key="1">
    <source>
        <dbReference type="SAM" id="Phobius"/>
    </source>
</evidence>
<feature type="transmembrane region" description="Helical" evidence="1">
    <location>
        <begin position="117"/>
        <end position="135"/>
    </location>
</feature>
<proteinExistence type="predicted"/>
<evidence type="ECO:0000313" key="3">
    <source>
        <dbReference type="Proteomes" id="UP001232063"/>
    </source>
</evidence>
<feature type="transmembrane region" description="Helical" evidence="1">
    <location>
        <begin position="38"/>
        <end position="57"/>
    </location>
</feature>
<comment type="caution">
    <text evidence="2">The sequence shown here is derived from an EMBL/GenBank/DDBJ whole genome shotgun (WGS) entry which is preliminary data.</text>
</comment>
<feature type="transmembrane region" description="Helical" evidence="1">
    <location>
        <begin position="6"/>
        <end position="26"/>
    </location>
</feature>
<protein>
    <submittedName>
        <fullName evidence="2">Uncharacterized protein</fullName>
    </submittedName>
</protein>
<keyword evidence="3" id="KW-1185">Reference proteome</keyword>
<accession>A0AAE3R2Y8</accession>
<dbReference type="EMBL" id="JASJOU010000006">
    <property type="protein sequence ID" value="MDJ1502701.1"/>
    <property type="molecule type" value="Genomic_DNA"/>
</dbReference>
<dbReference type="AlphaFoldDB" id="A0AAE3R2Y8"/>